<name>A0ABV4BDR3_9GAMM</name>
<reference evidence="2 3" key="1">
    <citation type="submission" date="2024-05" db="EMBL/GenBank/DDBJ databases">
        <title>Genome Sequence and Characterization of the New Strain Purple Sulfur Bacterium of Genus Thioalkalicoccus.</title>
        <authorList>
            <person name="Bryantseva I.A."/>
            <person name="Kyndt J.A."/>
            <person name="Imhoff J.F."/>
        </authorList>
    </citation>
    <scope>NUCLEOTIDE SEQUENCE [LARGE SCALE GENOMIC DNA]</scope>
    <source>
        <strain evidence="2 3">Um2</strain>
    </source>
</reference>
<dbReference type="Gene3D" id="3.40.1620.10">
    <property type="entry name" value="YefM-like domain"/>
    <property type="match status" value="1"/>
</dbReference>
<dbReference type="InterPro" id="IPR036165">
    <property type="entry name" value="YefM-like_sf"/>
</dbReference>
<evidence type="ECO:0000313" key="3">
    <source>
        <dbReference type="Proteomes" id="UP001564408"/>
    </source>
</evidence>
<dbReference type="EMBL" id="JBDKXB010000007">
    <property type="protein sequence ID" value="MEY6432330.1"/>
    <property type="molecule type" value="Genomic_DNA"/>
</dbReference>
<dbReference type="RefSeq" id="WP_369666713.1">
    <property type="nucleotide sequence ID" value="NZ_JBDKXB010000007.1"/>
</dbReference>
<organism evidence="2 3">
    <name type="scientific">Thioalkalicoccus limnaeus</name>
    <dbReference type="NCBI Taxonomy" id="120681"/>
    <lineage>
        <taxon>Bacteria</taxon>
        <taxon>Pseudomonadati</taxon>
        <taxon>Pseudomonadota</taxon>
        <taxon>Gammaproteobacteria</taxon>
        <taxon>Chromatiales</taxon>
        <taxon>Chromatiaceae</taxon>
        <taxon>Thioalkalicoccus</taxon>
    </lineage>
</organism>
<dbReference type="SUPFAM" id="SSF143120">
    <property type="entry name" value="YefM-like"/>
    <property type="match status" value="1"/>
</dbReference>
<sequence>MVIFWIFSVRCVQITEAKAKLSGLLAAVEAGETIAIMRRGRVIARLVPEKPSLAADAFRPFWADHDEIDLVAPEDAPPERVQAW</sequence>
<keyword evidence="3" id="KW-1185">Reference proteome</keyword>
<evidence type="ECO:0000256" key="1">
    <source>
        <dbReference type="ARBA" id="ARBA00009981"/>
    </source>
</evidence>
<comment type="caution">
    <text evidence="2">The sequence shown here is derived from an EMBL/GenBank/DDBJ whole genome shotgun (WGS) entry which is preliminary data.</text>
</comment>
<gene>
    <name evidence="2" type="ORF">ABC977_07915</name>
</gene>
<accession>A0ABV4BDR3</accession>
<comment type="similarity">
    <text evidence="1">Belongs to the phD/YefM antitoxin family.</text>
</comment>
<evidence type="ECO:0000313" key="2">
    <source>
        <dbReference type="EMBL" id="MEY6432330.1"/>
    </source>
</evidence>
<protein>
    <submittedName>
        <fullName evidence="2">Type II toxin-antitoxin system prevent-host-death family antitoxin</fullName>
    </submittedName>
</protein>
<dbReference type="NCBIfam" id="TIGR01552">
    <property type="entry name" value="phd_fam"/>
    <property type="match status" value="1"/>
</dbReference>
<proteinExistence type="inferred from homology"/>
<dbReference type="Proteomes" id="UP001564408">
    <property type="component" value="Unassembled WGS sequence"/>
</dbReference>